<dbReference type="Gene3D" id="1.10.10.10">
    <property type="entry name" value="Winged helix-like DNA-binding domain superfamily/Winged helix DNA-binding domain"/>
    <property type="match status" value="1"/>
</dbReference>
<evidence type="ECO:0000259" key="1">
    <source>
        <dbReference type="Pfam" id="PF08281"/>
    </source>
</evidence>
<dbReference type="InterPro" id="IPR036388">
    <property type="entry name" value="WH-like_DNA-bd_sf"/>
</dbReference>
<accession>A0A8S5V5B8</accession>
<name>A0A8S5V5B8_9CAUD</name>
<sequence length="81" mass="9506">MDSYHKQIRRRLQSMAPKRAIAYVMSVQLPPDEAACVIECDVKRKSYCETALLLNVSPETVKRCRRRAYQKFADEERSRTI</sequence>
<dbReference type="EMBL" id="BK016198">
    <property type="protein sequence ID" value="DAG01811.1"/>
    <property type="molecule type" value="Genomic_DNA"/>
</dbReference>
<dbReference type="Pfam" id="PF08281">
    <property type="entry name" value="Sigma70_r4_2"/>
    <property type="match status" value="1"/>
</dbReference>
<dbReference type="SUPFAM" id="SSF88659">
    <property type="entry name" value="Sigma3 and sigma4 domains of RNA polymerase sigma factors"/>
    <property type="match status" value="1"/>
</dbReference>
<evidence type="ECO:0000313" key="2">
    <source>
        <dbReference type="EMBL" id="DAG01811.1"/>
    </source>
</evidence>
<dbReference type="GO" id="GO:0006352">
    <property type="term" value="P:DNA-templated transcription initiation"/>
    <property type="evidence" value="ECO:0007669"/>
    <property type="project" value="InterPro"/>
</dbReference>
<reference evidence="2" key="1">
    <citation type="journal article" date="2021" name="Proc. Natl. Acad. Sci. U.S.A.">
        <title>A Catalog of Tens of Thousands of Viruses from Human Metagenomes Reveals Hidden Associations with Chronic Diseases.</title>
        <authorList>
            <person name="Tisza M.J."/>
            <person name="Buck C.B."/>
        </authorList>
    </citation>
    <scope>NUCLEOTIDE SEQUENCE</scope>
    <source>
        <strain evidence="2">Ctjsp22</strain>
    </source>
</reference>
<dbReference type="InterPro" id="IPR013324">
    <property type="entry name" value="RNA_pol_sigma_r3/r4-like"/>
</dbReference>
<dbReference type="InterPro" id="IPR013249">
    <property type="entry name" value="RNA_pol_sigma70_r4_t2"/>
</dbReference>
<feature type="domain" description="RNA polymerase sigma factor 70 region 4 type 2" evidence="1">
    <location>
        <begin position="28"/>
        <end position="71"/>
    </location>
</feature>
<dbReference type="GO" id="GO:0003677">
    <property type="term" value="F:DNA binding"/>
    <property type="evidence" value="ECO:0007669"/>
    <property type="project" value="InterPro"/>
</dbReference>
<protein>
    <submittedName>
        <fullName evidence="2">ECF sigma factor</fullName>
    </submittedName>
</protein>
<organism evidence="2">
    <name type="scientific">Siphoviridae sp. ctjsp22</name>
    <dbReference type="NCBI Taxonomy" id="2825636"/>
    <lineage>
        <taxon>Viruses</taxon>
        <taxon>Duplodnaviria</taxon>
        <taxon>Heunggongvirae</taxon>
        <taxon>Uroviricota</taxon>
        <taxon>Caudoviricetes</taxon>
    </lineage>
</organism>
<dbReference type="GO" id="GO:0016987">
    <property type="term" value="F:sigma factor activity"/>
    <property type="evidence" value="ECO:0007669"/>
    <property type="project" value="InterPro"/>
</dbReference>
<proteinExistence type="predicted"/>